<evidence type="ECO:0000256" key="1">
    <source>
        <dbReference type="SAM" id="Phobius"/>
    </source>
</evidence>
<accession>A0A150KMJ3</accession>
<proteinExistence type="predicted"/>
<dbReference type="EMBL" id="LQYN01000107">
    <property type="protein sequence ID" value="KYC92937.1"/>
    <property type="molecule type" value="Genomic_DNA"/>
</dbReference>
<evidence type="ECO:0000313" key="5">
    <source>
        <dbReference type="Proteomes" id="UP000595512"/>
    </source>
</evidence>
<keyword evidence="1" id="KW-0472">Membrane</keyword>
<dbReference type="PATRIC" id="fig|46224.3.peg.517"/>
<feature type="transmembrane region" description="Helical" evidence="1">
    <location>
        <begin position="6"/>
        <end position="24"/>
    </location>
</feature>
<dbReference type="OrthoDB" id="2918807at2"/>
<organism evidence="2 4">
    <name type="scientific">Heyndrickxia sporothermodurans</name>
    <dbReference type="NCBI Taxonomy" id="46224"/>
    <lineage>
        <taxon>Bacteria</taxon>
        <taxon>Bacillati</taxon>
        <taxon>Bacillota</taxon>
        <taxon>Bacilli</taxon>
        <taxon>Bacillales</taxon>
        <taxon>Bacillaceae</taxon>
        <taxon>Heyndrickxia</taxon>
    </lineage>
</organism>
<dbReference type="Proteomes" id="UP000075666">
    <property type="component" value="Unassembled WGS sequence"/>
</dbReference>
<keyword evidence="4" id="KW-1185">Reference proteome</keyword>
<keyword evidence="1" id="KW-0812">Transmembrane</keyword>
<reference evidence="3 5" key="2">
    <citation type="submission" date="2020-12" db="EMBL/GenBank/DDBJ databases">
        <title>Taxonomic evaluation of the Bacillus sporothermodurans group of bacteria based on whole genome sequences.</title>
        <authorList>
            <person name="Fiedler G."/>
            <person name="Herbstmann A.-D."/>
            <person name="Doll E."/>
            <person name="Wenning M."/>
            <person name="Brinks E."/>
            <person name="Kabisch J."/>
            <person name="Breitenwieser F."/>
            <person name="Lappann M."/>
            <person name="Boehnlein C."/>
            <person name="Franz C."/>
        </authorList>
    </citation>
    <scope>NUCLEOTIDE SEQUENCE [LARGE SCALE GENOMIC DNA]</scope>
    <source>
        <strain evidence="3 5">DSM 10599</strain>
    </source>
</reference>
<protein>
    <submittedName>
        <fullName evidence="2">Uncharacterized protein</fullName>
    </submittedName>
</protein>
<reference evidence="2 4" key="1">
    <citation type="submission" date="2016-01" db="EMBL/GenBank/DDBJ databases">
        <title>Genome Sequences of Twelve Sporeforming Bacillus Species Isolated from Foods.</title>
        <authorList>
            <person name="Berendsen E.M."/>
            <person name="Wells-Bennik M.H."/>
            <person name="Krawcyk A.O."/>
            <person name="De Jong A."/>
            <person name="Holsappel S."/>
            <person name="Eijlander R.T."/>
            <person name="Kuipers O.P."/>
        </authorList>
    </citation>
    <scope>NUCLEOTIDE SEQUENCE [LARGE SCALE GENOMIC DNA]</scope>
    <source>
        <strain evidence="2 4">B4102</strain>
    </source>
</reference>
<gene>
    <name evidence="2" type="ORF">B4102_2047</name>
    <name evidence="3" type="ORF">JGZ69_06425</name>
</gene>
<sequence>MKGKQLGVSAIVAFVIVAFVLYQLDFFDRFKKSTTTEEELTRDVIKNNIEANSESPDKEKIVLKMLDSIDYFKDLQGEVEEYDKKYDQKTTYKFAVDVVNKRGIATTFTNNTPEDTIVILRKEDKKIMYDEKKHTYKTYKLLEDTKNEEISKQSATERLISDNRMDDDFGRVARNVVHSELSLLLKDFDSWNYSEATFSGIPSYKLTGVIDEKVSNSLAGKFEMIVTKNSGLVLDFKSYDENNTVKYYIKTRNIKIDRGLDKNIFYKEVSKYKKEK</sequence>
<evidence type="ECO:0000313" key="2">
    <source>
        <dbReference type="EMBL" id="KYC92937.1"/>
    </source>
</evidence>
<evidence type="ECO:0000313" key="3">
    <source>
        <dbReference type="EMBL" id="QQX26477.1"/>
    </source>
</evidence>
<dbReference type="RefSeq" id="WP_066235181.1">
    <property type="nucleotide sequence ID" value="NZ_CP066701.1"/>
</dbReference>
<evidence type="ECO:0000313" key="4">
    <source>
        <dbReference type="Proteomes" id="UP000075666"/>
    </source>
</evidence>
<keyword evidence="1" id="KW-1133">Transmembrane helix</keyword>
<dbReference type="STRING" id="46224.B4102_2047"/>
<dbReference type="KEGG" id="hspo:JGZ69_06425"/>
<dbReference type="AlphaFoldDB" id="A0A150KMJ3"/>
<name>A0A150KMJ3_9BACI</name>
<dbReference type="EMBL" id="CP066701">
    <property type="protein sequence ID" value="QQX26477.1"/>
    <property type="molecule type" value="Genomic_DNA"/>
</dbReference>
<dbReference type="Proteomes" id="UP000595512">
    <property type="component" value="Chromosome"/>
</dbReference>